<organism evidence="1 2">
    <name type="scientific">Paenibacillus abyssi</name>
    <dbReference type="NCBI Taxonomy" id="1340531"/>
    <lineage>
        <taxon>Bacteria</taxon>
        <taxon>Bacillati</taxon>
        <taxon>Bacillota</taxon>
        <taxon>Bacilli</taxon>
        <taxon>Bacillales</taxon>
        <taxon>Paenibacillaceae</taxon>
        <taxon>Paenibacillus</taxon>
    </lineage>
</organism>
<evidence type="ECO:0000313" key="1">
    <source>
        <dbReference type="EMBL" id="GGF88610.1"/>
    </source>
</evidence>
<accession>A0A917FM08</accession>
<reference evidence="1" key="2">
    <citation type="submission" date="2020-09" db="EMBL/GenBank/DDBJ databases">
        <authorList>
            <person name="Sun Q."/>
            <person name="Zhou Y."/>
        </authorList>
    </citation>
    <scope>NUCLEOTIDE SEQUENCE</scope>
    <source>
        <strain evidence="1">CGMCC 1.12987</strain>
    </source>
</reference>
<proteinExistence type="predicted"/>
<evidence type="ECO:0000313" key="2">
    <source>
        <dbReference type="Proteomes" id="UP000644756"/>
    </source>
</evidence>
<name>A0A917FM08_9BACL</name>
<dbReference type="AlphaFoldDB" id="A0A917FM08"/>
<dbReference type="RefSeq" id="WP_268237353.1">
    <property type="nucleotide sequence ID" value="NZ_BMGR01000001.1"/>
</dbReference>
<dbReference type="NCBIfam" id="NF040910">
    <property type="entry name" value="CD1375_fam"/>
    <property type="match status" value="1"/>
</dbReference>
<sequence>MAIVTVYVTLIIAGRRTLTQVPASIRTQVEADLVAMGVEVK</sequence>
<comment type="caution">
    <text evidence="1">The sequence shown here is derived from an EMBL/GenBank/DDBJ whole genome shotgun (WGS) entry which is preliminary data.</text>
</comment>
<dbReference type="InterPro" id="IPR047907">
    <property type="entry name" value="CD1375-like"/>
</dbReference>
<dbReference type="Proteomes" id="UP000644756">
    <property type="component" value="Unassembled WGS sequence"/>
</dbReference>
<protein>
    <submittedName>
        <fullName evidence="1">Uncharacterized protein</fullName>
    </submittedName>
</protein>
<gene>
    <name evidence="1" type="ORF">GCM10010916_02410</name>
</gene>
<reference evidence="1" key="1">
    <citation type="journal article" date="2014" name="Int. J. Syst. Evol. Microbiol.">
        <title>Complete genome sequence of Corynebacterium casei LMG S-19264T (=DSM 44701T), isolated from a smear-ripened cheese.</title>
        <authorList>
            <consortium name="US DOE Joint Genome Institute (JGI-PGF)"/>
            <person name="Walter F."/>
            <person name="Albersmeier A."/>
            <person name="Kalinowski J."/>
            <person name="Ruckert C."/>
        </authorList>
    </citation>
    <scope>NUCLEOTIDE SEQUENCE</scope>
    <source>
        <strain evidence="1">CGMCC 1.12987</strain>
    </source>
</reference>
<keyword evidence="2" id="KW-1185">Reference proteome</keyword>
<dbReference type="EMBL" id="BMGR01000001">
    <property type="protein sequence ID" value="GGF88610.1"/>
    <property type="molecule type" value="Genomic_DNA"/>
</dbReference>